<organism evidence="1 2">
    <name type="scientific">Hypoxylon rubiginosum</name>
    <dbReference type="NCBI Taxonomy" id="110542"/>
    <lineage>
        <taxon>Eukaryota</taxon>
        <taxon>Fungi</taxon>
        <taxon>Dikarya</taxon>
        <taxon>Ascomycota</taxon>
        <taxon>Pezizomycotina</taxon>
        <taxon>Sordariomycetes</taxon>
        <taxon>Xylariomycetidae</taxon>
        <taxon>Xylariales</taxon>
        <taxon>Hypoxylaceae</taxon>
        <taxon>Hypoxylon</taxon>
    </lineage>
</organism>
<dbReference type="EMBL" id="MU393474">
    <property type="protein sequence ID" value="KAI4865248.1"/>
    <property type="molecule type" value="Genomic_DNA"/>
</dbReference>
<sequence>MAPLRSVSELASIIEHHTQAVEEGLKGTPESEFSLAFGAPLQIQVPPSLEATRGELLETIDELRARLLGPLGYLMATVLPTPVLTGVLHVLHAFDIASHVPLGPNAEISYEELGERCGLPEDDTRQILQAAIAFRIFAEVTPDVSVRHNAASSNFAVPAMKDMLGLFVDEQCGGACKLVESLQRFPGSGEPGHAAHVLAFREAKAIKEGKVVDRDIADPSKGLFDYMADDEERVARFRSAMGVSTKSLAYRASYFIDNLPWADQNQCPGTVADIGGAGGEICQAILRAYPNVKKAYVLDLPEVVAGAKAPEDLEGRIEYESYNFLAEKVTREADVYVFRHIFHDWSDQYAAKILKNLVPALKKGSKIWISELVLSDLSDRNHTKDQMQRGADMLMKFGHNAKERSKRGWETLLAAADERLRIASITRPDGAHDSVIEIVFDA</sequence>
<evidence type="ECO:0000313" key="2">
    <source>
        <dbReference type="Proteomes" id="UP001497700"/>
    </source>
</evidence>
<reference evidence="1 2" key="1">
    <citation type="journal article" date="2022" name="New Phytol.">
        <title>Ecological generalism drives hyperdiversity of secondary metabolite gene clusters in xylarialean endophytes.</title>
        <authorList>
            <person name="Franco M.E.E."/>
            <person name="Wisecaver J.H."/>
            <person name="Arnold A.E."/>
            <person name="Ju Y.M."/>
            <person name="Slot J.C."/>
            <person name="Ahrendt S."/>
            <person name="Moore L.P."/>
            <person name="Eastman K.E."/>
            <person name="Scott K."/>
            <person name="Konkel Z."/>
            <person name="Mondo S.J."/>
            <person name="Kuo A."/>
            <person name="Hayes R.D."/>
            <person name="Haridas S."/>
            <person name="Andreopoulos B."/>
            <person name="Riley R."/>
            <person name="LaButti K."/>
            <person name="Pangilinan J."/>
            <person name="Lipzen A."/>
            <person name="Amirebrahimi M."/>
            <person name="Yan J."/>
            <person name="Adam C."/>
            <person name="Keymanesh K."/>
            <person name="Ng V."/>
            <person name="Louie K."/>
            <person name="Northen T."/>
            <person name="Drula E."/>
            <person name="Henrissat B."/>
            <person name="Hsieh H.M."/>
            <person name="Youens-Clark K."/>
            <person name="Lutzoni F."/>
            <person name="Miadlikowska J."/>
            <person name="Eastwood D.C."/>
            <person name="Hamelin R.C."/>
            <person name="Grigoriev I.V."/>
            <person name="U'Ren J.M."/>
        </authorList>
    </citation>
    <scope>NUCLEOTIDE SEQUENCE [LARGE SCALE GENOMIC DNA]</scope>
    <source>
        <strain evidence="1 2">CBS 119005</strain>
    </source>
</reference>
<gene>
    <name evidence="1" type="ORF">F4820DRAFT_420791</name>
</gene>
<keyword evidence="1" id="KW-0489">Methyltransferase</keyword>
<evidence type="ECO:0000313" key="1">
    <source>
        <dbReference type="EMBL" id="KAI4865248.1"/>
    </source>
</evidence>
<keyword evidence="1" id="KW-0808">Transferase</keyword>
<accession>A0ACB9Z187</accession>
<comment type="caution">
    <text evidence="1">The sequence shown here is derived from an EMBL/GenBank/DDBJ whole genome shotgun (WGS) entry which is preliminary data.</text>
</comment>
<keyword evidence="2" id="KW-1185">Reference proteome</keyword>
<proteinExistence type="predicted"/>
<dbReference type="Proteomes" id="UP001497700">
    <property type="component" value="Unassembled WGS sequence"/>
</dbReference>
<protein>
    <submittedName>
        <fullName evidence="1">S-adenosyl-L-methionine-dependent methyltransferase</fullName>
    </submittedName>
</protein>
<name>A0ACB9Z187_9PEZI</name>